<dbReference type="RefSeq" id="WP_277091476.1">
    <property type="nucleotide sequence ID" value="NZ_DAMBEH010000060.1"/>
</dbReference>
<dbReference type="EMBL" id="JAVIDA010000007">
    <property type="protein sequence ID" value="MDQ9071307.1"/>
    <property type="molecule type" value="Genomic_DNA"/>
</dbReference>
<feature type="region of interest" description="Disordered" evidence="1">
    <location>
        <begin position="1"/>
        <end position="59"/>
    </location>
</feature>
<feature type="compositionally biased region" description="Basic and acidic residues" evidence="1">
    <location>
        <begin position="22"/>
        <end position="42"/>
    </location>
</feature>
<dbReference type="Proteomes" id="UP001243195">
    <property type="component" value="Unassembled WGS sequence"/>
</dbReference>
<dbReference type="AlphaFoldDB" id="A0AAW8JIT2"/>
<evidence type="ECO:0000256" key="1">
    <source>
        <dbReference type="SAM" id="MobiDB-lite"/>
    </source>
</evidence>
<accession>A0AAW8JIT2</accession>
<reference evidence="2" key="1">
    <citation type="submission" date="2023-08" db="EMBL/GenBank/DDBJ databases">
        <title>Emergence of clinically-relevant ST2 carbapenem-resistant Acinetobacter baumannii strains in hospital sewages in Zhejiang, East of China.</title>
        <authorList>
            <person name="Kaichao C."/>
            <person name="Zhang R."/>
        </authorList>
    </citation>
    <scope>NUCLEOTIDE SEQUENCE</scope>
    <source>
        <strain evidence="2">M-SY-60</strain>
    </source>
</reference>
<proteinExistence type="predicted"/>
<name>A0AAW8JIT2_9GAMM</name>
<comment type="caution">
    <text evidence="2">The sequence shown here is derived from an EMBL/GenBank/DDBJ whole genome shotgun (WGS) entry which is preliminary data.</text>
</comment>
<sequence length="59" mass="6822">MSKQQPTSKKPLVKLPFPMPASEHEQDEVAHNQVRPKPENYADKTWPPPRGTRRSMGKR</sequence>
<protein>
    <submittedName>
        <fullName evidence="2">Uncharacterized protein</fullName>
    </submittedName>
</protein>
<gene>
    <name evidence="2" type="ORF">RFH51_07555</name>
</gene>
<evidence type="ECO:0000313" key="3">
    <source>
        <dbReference type="Proteomes" id="UP001243195"/>
    </source>
</evidence>
<organism evidence="2 3">
    <name type="scientific">Acinetobacter gerneri</name>
    <dbReference type="NCBI Taxonomy" id="202952"/>
    <lineage>
        <taxon>Bacteria</taxon>
        <taxon>Pseudomonadati</taxon>
        <taxon>Pseudomonadota</taxon>
        <taxon>Gammaproteobacteria</taxon>
        <taxon>Moraxellales</taxon>
        <taxon>Moraxellaceae</taxon>
        <taxon>Acinetobacter</taxon>
    </lineage>
</organism>
<evidence type="ECO:0000313" key="2">
    <source>
        <dbReference type="EMBL" id="MDQ9071307.1"/>
    </source>
</evidence>